<evidence type="ECO:0000313" key="2">
    <source>
        <dbReference type="Proteomes" id="UP000245680"/>
    </source>
</evidence>
<keyword evidence="2" id="KW-1185">Reference proteome</keyword>
<dbReference type="Pfam" id="PF09923">
    <property type="entry name" value="DUF2155"/>
    <property type="match status" value="1"/>
</dbReference>
<sequence length="120" mass="12776">MAAAAWFGAVLCAAAPGAQEAVAQGNGAKLRALDRLSGYLTDLDVPVGGTADYASRLSIRVVECRYPVDNPTGDAFAYLIIRDIVAGTDVFEGWMVASSPALNALDHTRYDVWVLRCNRA</sequence>
<protein>
    <submittedName>
        <fullName evidence="1">DUF2155 domain-containing protein</fullName>
    </submittedName>
</protein>
<gene>
    <name evidence="1" type="ORF">DKT77_06165</name>
</gene>
<dbReference type="InterPro" id="IPR019225">
    <property type="entry name" value="DUF2155"/>
</dbReference>
<dbReference type="EMBL" id="QGKU01000026">
    <property type="protein sequence ID" value="PWR03559.1"/>
    <property type="molecule type" value="Genomic_DNA"/>
</dbReference>
<comment type="caution">
    <text evidence="1">The sequence shown here is derived from an EMBL/GenBank/DDBJ whole genome shotgun (WGS) entry which is preliminary data.</text>
</comment>
<accession>A0A2V2LMP1</accession>
<organism evidence="1 2">
    <name type="scientific">Meridianimarinicoccus roseus</name>
    <dbReference type="NCBI Taxonomy" id="2072018"/>
    <lineage>
        <taxon>Bacteria</taxon>
        <taxon>Pseudomonadati</taxon>
        <taxon>Pseudomonadota</taxon>
        <taxon>Alphaproteobacteria</taxon>
        <taxon>Rhodobacterales</taxon>
        <taxon>Paracoccaceae</taxon>
        <taxon>Meridianimarinicoccus</taxon>
    </lineage>
</organism>
<proteinExistence type="predicted"/>
<evidence type="ECO:0000313" key="1">
    <source>
        <dbReference type="EMBL" id="PWR03559.1"/>
    </source>
</evidence>
<dbReference type="Proteomes" id="UP000245680">
    <property type="component" value="Unassembled WGS sequence"/>
</dbReference>
<dbReference type="OrthoDB" id="9810376at2"/>
<dbReference type="AlphaFoldDB" id="A0A2V2LMP1"/>
<name>A0A2V2LMP1_9RHOB</name>
<reference evidence="1 2" key="1">
    <citation type="submission" date="2018-05" db="EMBL/GenBank/DDBJ databases">
        <title>Rhodobacteraceae gen. nov., sp. nov. isolated from sea water.</title>
        <authorList>
            <person name="Ren Y."/>
        </authorList>
    </citation>
    <scope>NUCLEOTIDE SEQUENCE [LARGE SCALE GENOMIC DNA]</scope>
    <source>
        <strain evidence="1 2">TG-679</strain>
    </source>
</reference>